<reference evidence="1" key="2">
    <citation type="submission" date="2023-02" db="EMBL/GenBank/DDBJ databases">
        <authorList>
            <consortium name="DOE Joint Genome Institute"/>
            <person name="Mondo S.J."/>
            <person name="Chang Y."/>
            <person name="Wang Y."/>
            <person name="Ahrendt S."/>
            <person name="Andreopoulos W."/>
            <person name="Barry K."/>
            <person name="Beard J."/>
            <person name="Benny G.L."/>
            <person name="Blankenship S."/>
            <person name="Bonito G."/>
            <person name="Cuomo C."/>
            <person name="Desiro A."/>
            <person name="Gervers K.A."/>
            <person name="Hundley H."/>
            <person name="Kuo A."/>
            <person name="LaButti K."/>
            <person name="Lang B.F."/>
            <person name="Lipzen A."/>
            <person name="O'Donnell K."/>
            <person name="Pangilinan J."/>
            <person name="Reynolds N."/>
            <person name="Sandor L."/>
            <person name="Smith M.W."/>
            <person name="Tsang A."/>
            <person name="Grigoriev I.V."/>
            <person name="Stajich J.E."/>
            <person name="Spatafora J.W."/>
        </authorList>
    </citation>
    <scope>NUCLEOTIDE SEQUENCE</scope>
    <source>
        <strain evidence="1">RSA 2281</strain>
    </source>
</reference>
<gene>
    <name evidence="1" type="ORF">BDA99DRAFT_587743</name>
</gene>
<comment type="caution">
    <text evidence="1">The sequence shown here is derived from an EMBL/GenBank/DDBJ whole genome shotgun (WGS) entry which is preliminary data.</text>
</comment>
<proteinExistence type="predicted"/>
<dbReference type="Proteomes" id="UP001209540">
    <property type="component" value="Unassembled WGS sequence"/>
</dbReference>
<reference evidence="1" key="1">
    <citation type="journal article" date="2022" name="IScience">
        <title>Evolution of zygomycete secretomes and the origins of terrestrial fungal ecologies.</title>
        <authorList>
            <person name="Chang Y."/>
            <person name="Wang Y."/>
            <person name="Mondo S."/>
            <person name="Ahrendt S."/>
            <person name="Andreopoulos W."/>
            <person name="Barry K."/>
            <person name="Beard J."/>
            <person name="Benny G.L."/>
            <person name="Blankenship S."/>
            <person name="Bonito G."/>
            <person name="Cuomo C."/>
            <person name="Desiro A."/>
            <person name="Gervers K.A."/>
            <person name="Hundley H."/>
            <person name="Kuo A."/>
            <person name="LaButti K."/>
            <person name="Lang B.F."/>
            <person name="Lipzen A."/>
            <person name="O'Donnell K."/>
            <person name="Pangilinan J."/>
            <person name="Reynolds N."/>
            <person name="Sandor L."/>
            <person name="Smith M.E."/>
            <person name="Tsang A."/>
            <person name="Grigoriev I.V."/>
            <person name="Stajich J.E."/>
            <person name="Spatafora J.W."/>
        </authorList>
    </citation>
    <scope>NUCLEOTIDE SEQUENCE</scope>
    <source>
        <strain evidence="1">RSA 2281</strain>
    </source>
</reference>
<accession>A0AAD5JSW4</accession>
<sequence length="171" mass="19581">MAGGESLQFRFGTDFLPSRWLIFILSRKIAELGQLSIKYNENVLFYLTSPFNTISGQTYLFETDQTSIKFRKNRLGHRVKKMDYSSISLVQEKEGVQSIVVVPYFSRFWIELYISYNGIEVESHGALSEKDELTPRVIEAVRVARDDGAGWINHSKSSSDADCFQKKKCCS</sequence>
<protein>
    <submittedName>
        <fullName evidence="1">Uncharacterized protein</fullName>
    </submittedName>
</protein>
<keyword evidence="2" id="KW-1185">Reference proteome</keyword>
<dbReference type="EMBL" id="JAIXMP010000028">
    <property type="protein sequence ID" value="KAI9252294.1"/>
    <property type="molecule type" value="Genomic_DNA"/>
</dbReference>
<dbReference type="AlphaFoldDB" id="A0AAD5JSW4"/>
<name>A0AAD5JSW4_9FUNG</name>
<organism evidence="1 2">
    <name type="scientific">Phascolomyces articulosus</name>
    <dbReference type="NCBI Taxonomy" id="60185"/>
    <lineage>
        <taxon>Eukaryota</taxon>
        <taxon>Fungi</taxon>
        <taxon>Fungi incertae sedis</taxon>
        <taxon>Mucoromycota</taxon>
        <taxon>Mucoromycotina</taxon>
        <taxon>Mucoromycetes</taxon>
        <taxon>Mucorales</taxon>
        <taxon>Lichtheimiaceae</taxon>
        <taxon>Phascolomyces</taxon>
    </lineage>
</organism>
<evidence type="ECO:0000313" key="2">
    <source>
        <dbReference type="Proteomes" id="UP001209540"/>
    </source>
</evidence>
<evidence type="ECO:0000313" key="1">
    <source>
        <dbReference type="EMBL" id="KAI9252294.1"/>
    </source>
</evidence>